<keyword evidence="1" id="KW-0863">Zinc-finger</keyword>
<name>A0A9P0IXW9_APHGO</name>
<dbReference type="AlphaFoldDB" id="A0A9P0IXW9"/>
<gene>
    <name evidence="4" type="ORF">APHIGO_LOCUS5174</name>
</gene>
<protein>
    <recommendedName>
        <fullName evidence="3">SWIM-type domain-containing protein</fullName>
    </recommendedName>
</protein>
<dbReference type="GO" id="GO:0008270">
    <property type="term" value="F:zinc ion binding"/>
    <property type="evidence" value="ECO:0007669"/>
    <property type="project" value="UniProtKB-KW"/>
</dbReference>
<proteinExistence type="predicted"/>
<dbReference type="Pfam" id="PF10551">
    <property type="entry name" value="MULE"/>
    <property type="match status" value="1"/>
</dbReference>
<feature type="domain" description="SWIM-type" evidence="3">
    <location>
        <begin position="455"/>
        <end position="510"/>
    </location>
</feature>
<keyword evidence="5" id="KW-1185">Reference proteome</keyword>
<dbReference type="PANTHER" id="PTHR33977:SF1">
    <property type="entry name" value="ZINC ION BINDING PROTEIN"/>
    <property type="match status" value="1"/>
</dbReference>
<organism evidence="4 5">
    <name type="scientific">Aphis gossypii</name>
    <name type="common">Cotton aphid</name>
    <dbReference type="NCBI Taxonomy" id="80765"/>
    <lineage>
        <taxon>Eukaryota</taxon>
        <taxon>Metazoa</taxon>
        <taxon>Ecdysozoa</taxon>
        <taxon>Arthropoda</taxon>
        <taxon>Hexapoda</taxon>
        <taxon>Insecta</taxon>
        <taxon>Pterygota</taxon>
        <taxon>Neoptera</taxon>
        <taxon>Paraneoptera</taxon>
        <taxon>Hemiptera</taxon>
        <taxon>Sternorrhyncha</taxon>
        <taxon>Aphidomorpha</taxon>
        <taxon>Aphidoidea</taxon>
        <taxon>Aphididae</taxon>
        <taxon>Aphidini</taxon>
        <taxon>Aphis</taxon>
        <taxon>Aphis</taxon>
    </lineage>
</organism>
<evidence type="ECO:0000313" key="4">
    <source>
        <dbReference type="EMBL" id="CAH1723463.1"/>
    </source>
</evidence>
<evidence type="ECO:0000256" key="2">
    <source>
        <dbReference type="SAM" id="MobiDB-lite"/>
    </source>
</evidence>
<dbReference type="InterPro" id="IPR007527">
    <property type="entry name" value="Znf_SWIM"/>
</dbReference>
<sequence>MYFFCHRSFSQRTTNKGYRSTKSCGSVKIGHACPSTIKVHLQNSKLTVQYCNTHLSHTHEIGKQRLFVEDRSKIAGKLSLGVPVNKILEDIRSSNVESDSIKRIHLIEKKDIHNIKRDYNISYATKRHENDSMSVNLWVKEMTAKGDESPIIYFKQQGNSDNNVQSFTKDDFCLIIMTQFQSELLLKFGNDKICIDGTHGLNGYNFQLYTIVVVDEFGNGYPVAFCFSNKSDTALYKHYFQCIKNITGKITANVFMSDDEPAFYNAWNAVMGPAEKQLLCTWHVLRNWTKNLSKIQCNEKKTIVFKTLKALLYETNEHYFYIELQKVLDDLFNDTETEDFGKYFKMMYSCRVEKWAYFNRKHIGINTNMYLEALHKTIKYSYLDGKKCKRLDLSINALMSLVRDKSFERIIKIAKQKKTSKINQIIAAHKKSSEVTPNMISEIDGYWLVNSTTNYNVHYKVEKTNFSCSDCVLSCVECQICVHTYKCSCMNNIIYFNICKHIHACVKQKNNILLPCKPAVTSTSLTNELAVDNGFLQPNETQLELDENTDNTGEITNKLETILGMVNRTKLNDIDQKYIIKQCDKIISKLAKNTDFKNTSNVGKKRNIEPQARFFTNKRKRIEPPTLSSTESKHIRESLRNSSDETLFISTTQLFDHSYL</sequence>
<dbReference type="PANTHER" id="PTHR33977">
    <property type="entry name" value="ZINC ION BINDING PROTEIN"/>
    <property type="match status" value="1"/>
</dbReference>
<accession>A0A9P0IXW9</accession>
<reference evidence="4" key="1">
    <citation type="submission" date="2022-02" db="EMBL/GenBank/DDBJ databases">
        <authorList>
            <person name="King R."/>
        </authorList>
    </citation>
    <scope>NUCLEOTIDE SEQUENCE</scope>
</reference>
<dbReference type="InterPro" id="IPR018289">
    <property type="entry name" value="MULE_transposase_dom"/>
</dbReference>
<feature type="region of interest" description="Disordered" evidence="2">
    <location>
        <begin position="619"/>
        <end position="638"/>
    </location>
</feature>
<evidence type="ECO:0000313" key="5">
    <source>
        <dbReference type="Proteomes" id="UP001154329"/>
    </source>
</evidence>
<evidence type="ECO:0000259" key="3">
    <source>
        <dbReference type="PROSITE" id="PS50966"/>
    </source>
</evidence>
<dbReference type="EMBL" id="OU899035">
    <property type="protein sequence ID" value="CAH1723463.1"/>
    <property type="molecule type" value="Genomic_DNA"/>
</dbReference>
<reference evidence="4" key="2">
    <citation type="submission" date="2022-10" db="EMBL/GenBank/DDBJ databases">
        <authorList>
            <consortium name="ENA_rothamsted_submissions"/>
            <consortium name="culmorum"/>
            <person name="King R."/>
        </authorList>
    </citation>
    <scope>NUCLEOTIDE SEQUENCE</scope>
</reference>
<keyword evidence="1" id="KW-0862">Zinc</keyword>
<dbReference type="Proteomes" id="UP001154329">
    <property type="component" value="Chromosome 2"/>
</dbReference>
<keyword evidence="1" id="KW-0479">Metal-binding</keyword>
<dbReference type="PROSITE" id="PS50966">
    <property type="entry name" value="ZF_SWIM"/>
    <property type="match status" value="1"/>
</dbReference>
<evidence type="ECO:0000256" key="1">
    <source>
        <dbReference type="PROSITE-ProRule" id="PRU00325"/>
    </source>
</evidence>